<gene>
    <name evidence="7" type="ORF">EDD76_10222</name>
</gene>
<evidence type="ECO:0000259" key="6">
    <source>
        <dbReference type="Pfam" id="PF08281"/>
    </source>
</evidence>
<name>A0A4R1R4I0_9FIRM</name>
<dbReference type="GO" id="GO:0016987">
    <property type="term" value="F:sigma factor activity"/>
    <property type="evidence" value="ECO:0007669"/>
    <property type="project" value="UniProtKB-KW"/>
</dbReference>
<proteinExistence type="inferred from homology"/>
<dbReference type="GO" id="GO:0006352">
    <property type="term" value="P:DNA-templated transcription initiation"/>
    <property type="evidence" value="ECO:0007669"/>
    <property type="project" value="InterPro"/>
</dbReference>
<evidence type="ECO:0000313" key="7">
    <source>
        <dbReference type="EMBL" id="TCL60328.1"/>
    </source>
</evidence>
<evidence type="ECO:0000256" key="2">
    <source>
        <dbReference type="ARBA" id="ARBA00023015"/>
    </source>
</evidence>
<feature type="domain" description="RNA polymerase sigma factor 70 region 4 type 2" evidence="6">
    <location>
        <begin position="124"/>
        <end position="175"/>
    </location>
</feature>
<dbReference type="InterPro" id="IPR014284">
    <property type="entry name" value="RNA_pol_sigma-70_dom"/>
</dbReference>
<dbReference type="NCBIfam" id="TIGR02937">
    <property type="entry name" value="sigma70-ECF"/>
    <property type="match status" value="1"/>
</dbReference>
<dbReference type="InterPro" id="IPR013249">
    <property type="entry name" value="RNA_pol_sigma70_r4_t2"/>
</dbReference>
<dbReference type="GO" id="GO:0003677">
    <property type="term" value="F:DNA binding"/>
    <property type="evidence" value="ECO:0007669"/>
    <property type="project" value="InterPro"/>
</dbReference>
<evidence type="ECO:0000313" key="8">
    <source>
        <dbReference type="Proteomes" id="UP000295718"/>
    </source>
</evidence>
<accession>A0A4R1R4I0</accession>
<dbReference type="SUPFAM" id="SSF88946">
    <property type="entry name" value="Sigma2 domain of RNA polymerase sigma factors"/>
    <property type="match status" value="1"/>
</dbReference>
<dbReference type="InterPro" id="IPR007627">
    <property type="entry name" value="RNA_pol_sigma70_r2"/>
</dbReference>
<feature type="domain" description="RNA polymerase sigma-70 region 2" evidence="5">
    <location>
        <begin position="23"/>
        <end position="90"/>
    </location>
</feature>
<dbReference type="InterPro" id="IPR013325">
    <property type="entry name" value="RNA_pol_sigma_r2"/>
</dbReference>
<dbReference type="AlphaFoldDB" id="A0A4R1R4I0"/>
<reference evidence="7 8" key="1">
    <citation type="submission" date="2019-03" db="EMBL/GenBank/DDBJ databases">
        <title>Genomic Encyclopedia of Type Strains, Phase IV (KMG-IV): sequencing the most valuable type-strain genomes for metagenomic binning, comparative biology and taxonomic classification.</title>
        <authorList>
            <person name="Goeker M."/>
        </authorList>
    </citation>
    <scope>NUCLEOTIDE SEQUENCE [LARGE SCALE GENOMIC DNA]</scope>
    <source>
        <strain evidence="7 8">DSM 100556</strain>
    </source>
</reference>
<dbReference type="SUPFAM" id="SSF88659">
    <property type="entry name" value="Sigma3 and sigma4 domains of RNA polymerase sigma factors"/>
    <property type="match status" value="1"/>
</dbReference>
<evidence type="ECO:0000259" key="5">
    <source>
        <dbReference type="Pfam" id="PF04542"/>
    </source>
</evidence>
<comment type="similarity">
    <text evidence="1">Belongs to the sigma-70 factor family. ECF subfamily.</text>
</comment>
<evidence type="ECO:0000256" key="4">
    <source>
        <dbReference type="ARBA" id="ARBA00023163"/>
    </source>
</evidence>
<dbReference type="OrthoDB" id="9782703at2"/>
<dbReference type="Gene3D" id="1.10.10.10">
    <property type="entry name" value="Winged helix-like DNA-binding domain superfamily/Winged helix DNA-binding domain"/>
    <property type="match status" value="1"/>
</dbReference>
<organism evidence="7 8">
    <name type="scientific">Kineothrix alysoides</name>
    <dbReference type="NCBI Taxonomy" id="1469948"/>
    <lineage>
        <taxon>Bacteria</taxon>
        <taxon>Bacillati</taxon>
        <taxon>Bacillota</taxon>
        <taxon>Clostridia</taxon>
        <taxon>Lachnospirales</taxon>
        <taxon>Lachnospiraceae</taxon>
        <taxon>Kineothrix</taxon>
    </lineage>
</organism>
<evidence type="ECO:0000256" key="3">
    <source>
        <dbReference type="ARBA" id="ARBA00023082"/>
    </source>
</evidence>
<evidence type="ECO:0000256" key="1">
    <source>
        <dbReference type="ARBA" id="ARBA00010641"/>
    </source>
</evidence>
<dbReference type="PANTHER" id="PTHR43133">
    <property type="entry name" value="RNA POLYMERASE ECF-TYPE SIGMA FACTO"/>
    <property type="match status" value="1"/>
</dbReference>
<dbReference type="InterPro" id="IPR039425">
    <property type="entry name" value="RNA_pol_sigma-70-like"/>
</dbReference>
<keyword evidence="4" id="KW-0804">Transcription</keyword>
<dbReference type="CDD" id="cd06171">
    <property type="entry name" value="Sigma70_r4"/>
    <property type="match status" value="1"/>
</dbReference>
<sequence length="185" mass="21671">MEQHESEIVERVKRKEPGAFDCLYERYKDQAYRMAVFITGNTADAQDVVQDTFVTVCLEIGQLRETAAFPAWFYRILTRNAIQLSKRKKREFPREELWEDSIDCGDGGIMDPSKVLLEKEENRIIRASISQLEEKYRTVLVLYYFNEFSVKQIAGIVGCTEGTIKSRLHKARKLLERKIRIKELK</sequence>
<dbReference type="PANTHER" id="PTHR43133:SF51">
    <property type="entry name" value="RNA POLYMERASE SIGMA FACTOR"/>
    <property type="match status" value="1"/>
</dbReference>
<keyword evidence="2" id="KW-0805">Transcription regulation</keyword>
<dbReference type="EMBL" id="SLUO01000002">
    <property type="protein sequence ID" value="TCL60328.1"/>
    <property type="molecule type" value="Genomic_DNA"/>
</dbReference>
<dbReference type="Proteomes" id="UP000295718">
    <property type="component" value="Unassembled WGS sequence"/>
</dbReference>
<keyword evidence="3" id="KW-0731">Sigma factor</keyword>
<dbReference type="InterPro" id="IPR036388">
    <property type="entry name" value="WH-like_DNA-bd_sf"/>
</dbReference>
<dbReference type="InterPro" id="IPR013324">
    <property type="entry name" value="RNA_pol_sigma_r3/r4-like"/>
</dbReference>
<dbReference type="Pfam" id="PF08281">
    <property type="entry name" value="Sigma70_r4_2"/>
    <property type="match status" value="1"/>
</dbReference>
<dbReference type="STRING" id="1469948.GCA_000732725_00061"/>
<dbReference type="RefSeq" id="WP_031388847.1">
    <property type="nucleotide sequence ID" value="NZ_JPNB01000001.1"/>
</dbReference>
<comment type="caution">
    <text evidence="7">The sequence shown here is derived from an EMBL/GenBank/DDBJ whole genome shotgun (WGS) entry which is preliminary data.</text>
</comment>
<keyword evidence="8" id="KW-1185">Reference proteome</keyword>
<dbReference type="Pfam" id="PF04542">
    <property type="entry name" value="Sigma70_r2"/>
    <property type="match status" value="1"/>
</dbReference>
<dbReference type="Gene3D" id="1.10.1740.10">
    <property type="match status" value="1"/>
</dbReference>
<protein>
    <submittedName>
        <fullName evidence="7">RNA polymerase sigma-70 factor (ECF subfamily)</fullName>
    </submittedName>
</protein>